<keyword evidence="6" id="KW-1133">Transmembrane helix</keyword>
<dbReference type="PANTHER" id="PTHR43806:SF11">
    <property type="entry name" value="CEREVISIN-RELATED"/>
    <property type="match status" value="1"/>
</dbReference>
<evidence type="ECO:0000256" key="6">
    <source>
        <dbReference type="SAM" id="Phobius"/>
    </source>
</evidence>
<dbReference type="SUPFAM" id="SSF52743">
    <property type="entry name" value="Subtilisin-like"/>
    <property type="match status" value="1"/>
</dbReference>
<keyword evidence="2" id="KW-0645">Protease</keyword>
<keyword evidence="6" id="KW-0812">Transmembrane</keyword>
<name>A0AAE3YL07_9ACTN</name>
<dbReference type="Proteomes" id="UP001183643">
    <property type="component" value="Unassembled WGS sequence"/>
</dbReference>
<accession>A0AAE3YL07</accession>
<dbReference type="InterPro" id="IPR050131">
    <property type="entry name" value="Peptidase_S8_subtilisin-like"/>
</dbReference>
<dbReference type="GO" id="GO:0004252">
    <property type="term" value="F:serine-type endopeptidase activity"/>
    <property type="evidence" value="ECO:0007669"/>
    <property type="project" value="InterPro"/>
</dbReference>
<dbReference type="EMBL" id="JAVDYB010000001">
    <property type="protein sequence ID" value="MDR7274231.1"/>
    <property type="molecule type" value="Genomic_DNA"/>
</dbReference>
<evidence type="ECO:0000256" key="4">
    <source>
        <dbReference type="ARBA" id="ARBA00022825"/>
    </source>
</evidence>
<evidence type="ECO:0000256" key="2">
    <source>
        <dbReference type="ARBA" id="ARBA00022670"/>
    </source>
</evidence>
<dbReference type="InterPro" id="IPR000209">
    <property type="entry name" value="Peptidase_S8/S53_dom"/>
</dbReference>
<sequence length="466" mass="46579">MTPRVAGHRTRRLPLRWLAPFLLLVAAPLLPARALAAEPAEFWKYYVVTTGADGRPERLRDISARLLGDGARYSELVALNGGRRQPDGGVLSDPEQLRAGWILALPWDAAGGDVRYGVLPGVGPVPSASPAPSPSAGACPERAPDRLAPDGLPWAQLRFDLDGAWDRGRGTGVAVAIVDGGVDASVPALAGRVRPGVGESPATVDCTGHGTAMAGIAAARAKGGGRFSGMAPEAEIVPVRVRTGEGGRAAARDAADAVALAVDAGASVVALTIPTDTAAPEVAAAIDAAVTQDVAVVVPASAAGPGPGDRPGLLRVGGVGADGAPSEPRQGGGVDVLAPGIGVTTIGTAGRPPLQGTGSDFAAPFAAGLLALVRAAAPELSAVDATQIVEATADRDGGSPDPATGWGFIDPVAAVTAAVAARPDTTGEQATGTGGAGQVALLVAGLGTFVAAWQVPLWLVRRRRVR</sequence>
<keyword evidence="3" id="KW-0378">Hydrolase</keyword>
<dbReference type="RefSeq" id="WP_310363647.1">
    <property type="nucleotide sequence ID" value="NZ_JAVDYB010000001.1"/>
</dbReference>
<feature type="domain" description="Peptidase S8/S53" evidence="7">
    <location>
        <begin position="170"/>
        <end position="407"/>
    </location>
</feature>
<protein>
    <recommendedName>
        <fullName evidence="7">Peptidase S8/S53 domain-containing protein</fullName>
    </recommendedName>
</protein>
<evidence type="ECO:0000256" key="1">
    <source>
        <dbReference type="ARBA" id="ARBA00011073"/>
    </source>
</evidence>
<comment type="similarity">
    <text evidence="1 5">Belongs to the peptidase S8 family.</text>
</comment>
<reference evidence="8" key="1">
    <citation type="submission" date="2023-07" db="EMBL/GenBank/DDBJ databases">
        <title>Sequencing the genomes of 1000 actinobacteria strains.</title>
        <authorList>
            <person name="Klenk H.-P."/>
        </authorList>
    </citation>
    <scope>NUCLEOTIDE SEQUENCE</scope>
    <source>
        <strain evidence="8">DSM 44707</strain>
    </source>
</reference>
<evidence type="ECO:0000313" key="8">
    <source>
        <dbReference type="EMBL" id="MDR7274231.1"/>
    </source>
</evidence>
<dbReference type="Pfam" id="PF00082">
    <property type="entry name" value="Peptidase_S8"/>
    <property type="match status" value="1"/>
</dbReference>
<dbReference type="InterPro" id="IPR036852">
    <property type="entry name" value="Peptidase_S8/S53_dom_sf"/>
</dbReference>
<comment type="caution">
    <text evidence="5">Lacks conserved residue(s) required for the propagation of feature annotation.</text>
</comment>
<keyword evidence="6" id="KW-0472">Membrane</keyword>
<dbReference type="Gene3D" id="3.40.50.200">
    <property type="entry name" value="Peptidase S8/S53 domain"/>
    <property type="match status" value="1"/>
</dbReference>
<evidence type="ECO:0000259" key="7">
    <source>
        <dbReference type="Pfam" id="PF00082"/>
    </source>
</evidence>
<dbReference type="PRINTS" id="PR00723">
    <property type="entry name" value="SUBTILISIN"/>
</dbReference>
<evidence type="ECO:0000256" key="5">
    <source>
        <dbReference type="PROSITE-ProRule" id="PRU01240"/>
    </source>
</evidence>
<gene>
    <name evidence="8" type="ORF">J2S41_001009</name>
</gene>
<dbReference type="PROSITE" id="PS51892">
    <property type="entry name" value="SUBTILASE"/>
    <property type="match status" value="1"/>
</dbReference>
<dbReference type="InterPro" id="IPR015500">
    <property type="entry name" value="Peptidase_S8_subtilisin-rel"/>
</dbReference>
<dbReference type="AlphaFoldDB" id="A0AAE3YL07"/>
<proteinExistence type="inferred from homology"/>
<organism evidence="8 9">
    <name type="scientific">Catenuloplanes atrovinosus</name>
    <dbReference type="NCBI Taxonomy" id="137266"/>
    <lineage>
        <taxon>Bacteria</taxon>
        <taxon>Bacillati</taxon>
        <taxon>Actinomycetota</taxon>
        <taxon>Actinomycetes</taxon>
        <taxon>Micromonosporales</taxon>
        <taxon>Micromonosporaceae</taxon>
        <taxon>Catenuloplanes</taxon>
    </lineage>
</organism>
<feature type="transmembrane region" description="Helical" evidence="6">
    <location>
        <begin position="439"/>
        <end position="460"/>
    </location>
</feature>
<keyword evidence="4" id="KW-0720">Serine protease</keyword>
<dbReference type="CDD" id="cd00306">
    <property type="entry name" value="Peptidases_S8_S53"/>
    <property type="match status" value="1"/>
</dbReference>
<dbReference type="GO" id="GO:0006508">
    <property type="term" value="P:proteolysis"/>
    <property type="evidence" value="ECO:0007669"/>
    <property type="project" value="UniProtKB-KW"/>
</dbReference>
<evidence type="ECO:0000256" key="3">
    <source>
        <dbReference type="ARBA" id="ARBA00022801"/>
    </source>
</evidence>
<comment type="caution">
    <text evidence="8">The sequence shown here is derived from an EMBL/GenBank/DDBJ whole genome shotgun (WGS) entry which is preliminary data.</text>
</comment>
<dbReference type="PANTHER" id="PTHR43806">
    <property type="entry name" value="PEPTIDASE S8"/>
    <property type="match status" value="1"/>
</dbReference>
<evidence type="ECO:0000313" key="9">
    <source>
        <dbReference type="Proteomes" id="UP001183643"/>
    </source>
</evidence>
<keyword evidence="9" id="KW-1185">Reference proteome</keyword>